<organism evidence="14 15">
    <name type="scientific">Leptocoma aspasia</name>
    <dbReference type="NCBI Taxonomy" id="2585812"/>
    <lineage>
        <taxon>Eukaryota</taxon>
        <taxon>Metazoa</taxon>
        <taxon>Chordata</taxon>
        <taxon>Craniata</taxon>
        <taxon>Vertebrata</taxon>
        <taxon>Euteleostomi</taxon>
        <taxon>Archelosauria</taxon>
        <taxon>Archosauria</taxon>
        <taxon>Dinosauria</taxon>
        <taxon>Saurischia</taxon>
        <taxon>Theropoda</taxon>
        <taxon>Coelurosauria</taxon>
        <taxon>Aves</taxon>
        <taxon>Neognathae</taxon>
        <taxon>Neoaves</taxon>
        <taxon>Telluraves</taxon>
        <taxon>Australaves</taxon>
        <taxon>Passeriformes</taxon>
        <taxon>Passeroidea</taxon>
        <taxon>Nectariniidae</taxon>
        <taxon>Leptocoma</taxon>
    </lineage>
</organism>
<gene>
    <name evidence="14" type="primary">Znf397_1</name>
    <name evidence="14" type="ORF">LEPASP_R16001</name>
</gene>
<evidence type="ECO:0000256" key="2">
    <source>
        <dbReference type="ARBA" id="ARBA00006991"/>
    </source>
</evidence>
<accession>A0A7L0V510</accession>
<name>A0A7L0V510_9PASE</name>
<dbReference type="Proteomes" id="UP000558164">
    <property type="component" value="Unassembled WGS sequence"/>
</dbReference>
<evidence type="ECO:0000256" key="3">
    <source>
        <dbReference type="ARBA" id="ARBA00022723"/>
    </source>
</evidence>
<evidence type="ECO:0000256" key="4">
    <source>
        <dbReference type="ARBA" id="ARBA00022737"/>
    </source>
</evidence>
<protein>
    <submittedName>
        <fullName evidence="14">ZN397 protein</fullName>
    </submittedName>
</protein>
<keyword evidence="10" id="KW-0539">Nucleus</keyword>
<feature type="non-terminal residue" evidence="14">
    <location>
        <position position="1"/>
    </location>
</feature>
<dbReference type="Gene3D" id="3.30.160.60">
    <property type="entry name" value="Classic Zinc Finger"/>
    <property type="match status" value="1"/>
</dbReference>
<evidence type="ECO:0000256" key="5">
    <source>
        <dbReference type="ARBA" id="ARBA00022771"/>
    </source>
</evidence>
<dbReference type="InterPro" id="IPR036236">
    <property type="entry name" value="Znf_C2H2_sf"/>
</dbReference>
<dbReference type="GO" id="GO:0005634">
    <property type="term" value="C:nucleus"/>
    <property type="evidence" value="ECO:0007669"/>
    <property type="project" value="UniProtKB-SubCell"/>
</dbReference>
<evidence type="ECO:0000313" key="15">
    <source>
        <dbReference type="Proteomes" id="UP000558164"/>
    </source>
</evidence>
<comment type="caution">
    <text evidence="14">The sequence shown here is derived from an EMBL/GenBank/DDBJ whole genome shotgun (WGS) entry which is preliminary data.</text>
</comment>
<evidence type="ECO:0000313" key="14">
    <source>
        <dbReference type="EMBL" id="NXL74083.1"/>
    </source>
</evidence>
<dbReference type="SMART" id="SM00355">
    <property type="entry name" value="ZnF_C2H2"/>
    <property type="match status" value="1"/>
</dbReference>
<dbReference type="SUPFAM" id="SSF57667">
    <property type="entry name" value="beta-beta-alpha zinc fingers"/>
    <property type="match status" value="1"/>
</dbReference>
<feature type="region of interest" description="Disordered" evidence="12">
    <location>
        <begin position="1"/>
        <end position="28"/>
    </location>
</feature>
<keyword evidence="3" id="KW-0479">Metal-binding</keyword>
<dbReference type="PANTHER" id="PTHR24377">
    <property type="entry name" value="IP01015P-RELATED"/>
    <property type="match status" value="1"/>
</dbReference>
<keyword evidence="4" id="KW-0677">Repeat</keyword>
<dbReference type="EMBL" id="VXAX01003076">
    <property type="protein sequence ID" value="NXL74083.1"/>
    <property type="molecule type" value="Genomic_DNA"/>
</dbReference>
<dbReference type="PROSITE" id="PS50157">
    <property type="entry name" value="ZINC_FINGER_C2H2_2"/>
    <property type="match status" value="1"/>
</dbReference>
<dbReference type="InterPro" id="IPR013087">
    <property type="entry name" value="Znf_C2H2_type"/>
</dbReference>
<evidence type="ECO:0000256" key="8">
    <source>
        <dbReference type="ARBA" id="ARBA00023125"/>
    </source>
</evidence>
<keyword evidence="8" id="KW-0238">DNA-binding</keyword>
<evidence type="ECO:0000256" key="6">
    <source>
        <dbReference type="ARBA" id="ARBA00022833"/>
    </source>
</evidence>
<evidence type="ECO:0000256" key="12">
    <source>
        <dbReference type="SAM" id="MobiDB-lite"/>
    </source>
</evidence>
<evidence type="ECO:0000256" key="1">
    <source>
        <dbReference type="ARBA" id="ARBA00004123"/>
    </source>
</evidence>
<dbReference type="FunFam" id="3.30.160.60:FF:001772">
    <property type="entry name" value="Uncharacterized protein"/>
    <property type="match status" value="1"/>
</dbReference>
<proteinExistence type="inferred from homology"/>
<feature type="domain" description="C2H2-type" evidence="13">
    <location>
        <begin position="44"/>
        <end position="71"/>
    </location>
</feature>
<keyword evidence="15" id="KW-1185">Reference proteome</keyword>
<dbReference type="AlphaFoldDB" id="A0A7L0V510"/>
<dbReference type="PROSITE" id="PS00028">
    <property type="entry name" value="ZINC_FINGER_C2H2_1"/>
    <property type="match status" value="1"/>
</dbReference>
<sequence>RGSKASPGCSDERRSPLCKEGNQRSGQSSEVVVCEQLYNGKKPHECLECGKSFLQSSRLIRHQRTHPGERPYECGE</sequence>
<evidence type="ECO:0000259" key="13">
    <source>
        <dbReference type="PROSITE" id="PS50157"/>
    </source>
</evidence>
<evidence type="ECO:0000256" key="11">
    <source>
        <dbReference type="PROSITE-ProRule" id="PRU00042"/>
    </source>
</evidence>
<keyword evidence="6" id="KW-0862">Zinc</keyword>
<comment type="subcellular location">
    <subcellularLocation>
        <location evidence="1">Nucleus</location>
    </subcellularLocation>
</comment>
<dbReference type="GO" id="GO:0003677">
    <property type="term" value="F:DNA binding"/>
    <property type="evidence" value="ECO:0007669"/>
    <property type="project" value="UniProtKB-KW"/>
</dbReference>
<dbReference type="OrthoDB" id="9893417at2759"/>
<keyword evidence="9" id="KW-0804">Transcription</keyword>
<evidence type="ECO:0000256" key="10">
    <source>
        <dbReference type="ARBA" id="ARBA00023242"/>
    </source>
</evidence>
<reference evidence="14 15" key="1">
    <citation type="submission" date="2019-09" db="EMBL/GenBank/DDBJ databases">
        <title>Bird 10,000 Genomes (B10K) Project - Family phase.</title>
        <authorList>
            <person name="Zhang G."/>
        </authorList>
    </citation>
    <scope>NUCLEOTIDE SEQUENCE [LARGE SCALE GENOMIC DNA]</scope>
    <source>
        <strain evidence="14">B10K-DU-001-35</strain>
        <tissue evidence="14">Muscle</tissue>
    </source>
</reference>
<evidence type="ECO:0000256" key="7">
    <source>
        <dbReference type="ARBA" id="ARBA00023015"/>
    </source>
</evidence>
<evidence type="ECO:0000256" key="9">
    <source>
        <dbReference type="ARBA" id="ARBA00023163"/>
    </source>
</evidence>
<dbReference type="GO" id="GO:0008270">
    <property type="term" value="F:zinc ion binding"/>
    <property type="evidence" value="ECO:0007669"/>
    <property type="project" value="UniProtKB-KW"/>
</dbReference>
<feature type="non-terminal residue" evidence="14">
    <location>
        <position position="76"/>
    </location>
</feature>
<keyword evidence="7" id="KW-0805">Transcription regulation</keyword>
<dbReference type="InterPro" id="IPR050826">
    <property type="entry name" value="Krueppel_C2H2_ZnFinger"/>
</dbReference>
<keyword evidence="5 11" id="KW-0863">Zinc-finger</keyword>
<comment type="similarity">
    <text evidence="2">Belongs to the krueppel C2H2-type zinc-finger protein family.</text>
</comment>